<protein>
    <submittedName>
        <fullName evidence="4">ExeM/NucH family extracellular endonuclease</fullName>
    </submittedName>
</protein>
<dbReference type="InterPro" id="IPR013783">
    <property type="entry name" value="Ig-like_fold"/>
</dbReference>
<dbReference type="Gene3D" id="3.90.780.10">
    <property type="entry name" value="5'-Nucleotidase, C-terminal domain"/>
    <property type="match status" value="1"/>
</dbReference>
<organism evidence="4 5">
    <name type="scientific">Cellulomonas septica</name>
    <dbReference type="NCBI Taxonomy" id="285080"/>
    <lineage>
        <taxon>Bacteria</taxon>
        <taxon>Bacillati</taxon>
        <taxon>Actinomycetota</taxon>
        <taxon>Actinomycetes</taxon>
        <taxon>Micrococcales</taxon>
        <taxon>Cellulomonadaceae</taxon>
        <taxon>Cellulomonas</taxon>
    </lineage>
</organism>
<dbReference type="InterPro" id="IPR032109">
    <property type="entry name" value="Big_3_5"/>
</dbReference>
<dbReference type="Pfam" id="PF03372">
    <property type="entry name" value="Exo_endo_phos"/>
    <property type="match status" value="1"/>
</dbReference>
<dbReference type="SUPFAM" id="SSF55816">
    <property type="entry name" value="5'-nucleotidase (syn. UDP-sugar hydrolase), C-terminal domain"/>
    <property type="match status" value="1"/>
</dbReference>
<feature type="compositionally biased region" description="Low complexity" evidence="2">
    <location>
        <begin position="219"/>
        <end position="235"/>
    </location>
</feature>
<dbReference type="InterPro" id="IPR005135">
    <property type="entry name" value="Endo/exonuclease/phosphatase"/>
</dbReference>
<dbReference type="PROSITE" id="PS51841">
    <property type="entry name" value="LTD"/>
    <property type="match status" value="1"/>
</dbReference>
<dbReference type="CDD" id="cd04486">
    <property type="entry name" value="YhcR_OBF_like"/>
    <property type="match status" value="1"/>
</dbReference>
<keyword evidence="4" id="KW-0378">Hydrolase</keyword>
<feature type="region of interest" description="Disordered" evidence="2">
    <location>
        <begin position="703"/>
        <end position="727"/>
    </location>
</feature>
<reference evidence="4 5" key="1">
    <citation type="submission" date="2020-04" db="EMBL/GenBank/DDBJ databases">
        <title>MicrobeNet Type strains.</title>
        <authorList>
            <person name="Nicholson A.C."/>
        </authorList>
    </citation>
    <scope>NUCLEOTIDE SEQUENCE [LARGE SCALE GENOMIC DNA]</scope>
    <source>
        <strain evidence="4 5">ATCC BAA-787</strain>
    </source>
</reference>
<dbReference type="InterPro" id="IPR029052">
    <property type="entry name" value="Metallo-depent_PP-like"/>
</dbReference>
<feature type="region of interest" description="Disordered" evidence="2">
    <location>
        <begin position="1"/>
        <end position="23"/>
    </location>
</feature>
<dbReference type="Pfam" id="PF02872">
    <property type="entry name" value="5_nucleotid_C"/>
    <property type="match status" value="1"/>
</dbReference>
<dbReference type="InterPro" id="IPR036691">
    <property type="entry name" value="Endo/exonu/phosph_ase_sf"/>
</dbReference>
<evidence type="ECO:0000256" key="1">
    <source>
        <dbReference type="ARBA" id="ARBA00022729"/>
    </source>
</evidence>
<keyword evidence="4" id="KW-0255">Endonuclease</keyword>
<sequence>MSSCRESDGKAKVAGGPPRAGISCAPDEGELDVHAGVKSATGGLAALALAAAGSLAAATQAAAAPSPTAPLVIDEVYGGGGNSGAPFNRDFVELVNTTTAPVSVDGWAVQYASATGTSWQVTGLSGTVAAGDRLLVGMGSGATGAAFDVDVEGTTLMGSSNGKVALTSSATALTCGAAANPCSAQAAVVDLVGYGTATDYTGTGPAPAASNTTSVSRSATHTNTANNAADFTAGTPTPEKSGGGTDPGNPGDGDYTIAEIQGTGAASPLQGATVTTTGVVTAAYPTGGFNGYVIQTAGTGGTLDPARTASDAVFVFSSATVGSVAIGDHVEVTGVVSEFNGLTEITVAAGGVEKLATPGAVTPLSGGWPTTVEGREAIESMLLQPTGDFTVANTFSTNQYGEVGLAAGTTPLLQPTEVGRPGSAEATATVADNAARGVVLDDGATTNFLSSANQSQTPPYVSLTNPVRVGAAATFQAPVIVDYRNNAWKLNPTSQYVAGGSAPATFENDRTASPADVGGDVKVASFNVLNYFTTLGAQGATCVPFRDRTGDPVTVDTGCDQRGAWDPADLQRQQDKIVAAINALDADVVGLLEIENSTVVDGVPDEALGTLVDALNAEAGAGTWAFVPSSADLPAVELQDTITNALIYRTASVERTGDAHALGTASADGQAFANAREPIAQAFTPVAGGEPVLVVVNHLKSKGSAGPWPGDADTGDGQGASNESRVRQATALRDWVPTIQGDTEAVALVGDFNAYTHEDPLQVLYDAGYVDAVDQLAPGQWSYTFSGLSGSLDHVLLNAAARERATGADVWEINAEESIALEYSRYNYHGTLFYADDVYRSSDHDPVVVGLTAGDDTGAVDLTFLNINDFHGRIDANTVKFAGTVEKERAAAPGPVAFLSAGDNIGASLFASAVQQDQPTIDVLNALELRASAVGNHEFDGGFSDLTDRVVPEADFTYLGANVYQKGTTTPALPEYALLDMGGVTVGVIGAVTEETPTLVTPGGIATLDFGDPVEAVNRVAAQLTDGDASNGEADVIVAEYHEGAGAGTPDGATLEEEVAAGGAFAAIVEDTSAAVDAIFTGHTHKQYAWEGPVPGDADRTRPIVQTGSYGEFIGKVVLTYDPETDEVTAHTQTNVPRTTDADATLISTFPRVAAVNQIVTDALAYAAVVGNQPVGSVTADITTAYSGGSYVNGVYVGSGPLPSTGRDDRSKESTLGGLVANSLLDTLASPERGGADIGVVNPGGMRNELFSAPDGVITYAEANAVLPFVNNLWTTTLTGDQVKTMLEQQWQTNRDGTIPSRPYLQLGLSSNVTYTYDPDAPLGSHITSVTVNGEPLDPATEYRIGTFSFLAQGGDNFRVFEDGADTADSGLIDRDAWIAYLQAHPNLSPDFARQAVGLADVPTTVEAGGQLAFDVTGLDLTSLGSPLNTSLDVQVDGQSIGTATVTNGAATVAVTVPESTPAGEHVLTLVASPSSTTVTLPLTVEEGRAASTTTLTAKPTTQVVGKSKVKLTATVTSDASVAGATVEFVTGDTVLGAETLSKKGTATFRLPASTPAGTYEVVARFAGTADVAPSQSEPVTVTVTQVKSHTGLVATRTTQKQGSLLPTLLVAGVVQENLRIPSGKVEIREGSTVVSRHDVVLGVAIGRVPYDASVGTHTYTATFVPSDPDVAPSTSDPVTVRVTR</sequence>
<dbReference type="PANTHER" id="PTHR42834:SF1">
    <property type="entry name" value="ENDONUCLEASE_EXONUCLEASE_PHOSPHATASE FAMILY PROTEIN (AFU_ORTHOLOGUE AFUA_3G09210)"/>
    <property type="match status" value="1"/>
</dbReference>
<dbReference type="Pfam" id="PF16640">
    <property type="entry name" value="Big_3_5"/>
    <property type="match status" value="1"/>
</dbReference>
<dbReference type="Pfam" id="PF00149">
    <property type="entry name" value="Metallophos"/>
    <property type="match status" value="1"/>
</dbReference>
<accession>A0ABX1JZZ6</accession>
<dbReference type="PANTHER" id="PTHR42834">
    <property type="entry name" value="ENDONUCLEASE/EXONUCLEASE/PHOSPHATASE FAMILY PROTEIN (AFU_ORTHOLOGUE AFUA_3G09210)"/>
    <property type="match status" value="1"/>
</dbReference>
<proteinExistence type="predicted"/>
<dbReference type="GO" id="GO:0004519">
    <property type="term" value="F:endonuclease activity"/>
    <property type="evidence" value="ECO:0007669"/>
    <property type="project" value="UniProtKB-KW"/>
</dbReference>
<dbReference type="EMBL" id="JAAXOY010000165">
    <property type="protein sequence ID" value="NKY39526.1"/>
    <property type="molecule type" value="Genomic_DNA"/>
</dbReference>
<evidence type="ECO:0000313" key="5">
    <source>
        <dbReference type="Proteomes" id="UP000777774"/>
    </source>
</evidence>
<evidence type="ECO:0000259" key="3">
    <source>
        <dbReference type="PROSITE" id="PS51841"/>
    </source>
</evidence>
<dbReference type="InterPro" id="IPR036907">
    <property type="entry name" value="5'-Nucleotdase_C_sf"/>
</dbReference>
<dbReference type="Pfam" id="PF00932">
    <property type="entry name" value="LTD"/>
    <property type="match status" value="1"/>
</dbReference>
<evidence type="ECO:0000256" key="2">
    <source>
        <dbReference type="SAM" id="MobiDB-lite"/>
    </source>
</evidence>
<comment type="caution">
    <text evidence="4">The sequence shown here is derived from an EMBL/GenBank/DDBJ whole genome shotgun (WGS) entry which is preliminary data.</text>
</comment>
<evidence type="ECO:0000313" key="4">
    <source>
        <dbReference type="EMBL" id="NKY39526.1"/>
    </source>
</evidence>
<dbReference type="InterPro" id="IPR001322">
    <property type="entry name" value="Lamin_tail_dom"/>
</dbReference>
<feature type="compositionally biased region" description="Basic and acidic residues" evidence="2">
    <location>
        <begin position="1"/>
        <end position="11"/>
    </location>
</feature>
<gene>
    <name evidence="4" type="ORF">HGA02_08310</name>
</gene>
<dbReference type="Gene3D" id="3.60.21.10">
    <property type="match status" value="1"/>
</dbReference>
<dbReference type="InterPro" id="IPR008334">
    <property type="entry name" value="5'-Nucleotdase_C"/>
</dbReference>
<dbReference type="Gene3D" id="3.60.10.10">
    <property type="entry name" value="Endonuclease/exonuclease/phosphatase"/>
    <property type="match status" value="1"/>
</dbReference>
<feature type="region of interest" description="Disordered" evidence="2">
    <location>
        <begin position="203"/>
        <end position="258"/>
    </location>
</feature>
<dbReference type="CDD" id="cd10283">
    <property type="entry name" value="MnuA_DNase1-like"/>
    <property type="match status" value="1"/>
</dbReference>
<keyword evidence="4" id="KW-0540">Nuclease</keyword>
<dbReference type="InterPro" id="IPR006179">
    <property type="entry name" value="5_nucleotidase/apyrase"/>
</dbReference>
<dbReference type="Proteomes" id="UP000777774">
    <property type="component" value="Unassembled WGS sequence"/>
</dbReference>
<name>A0ABX1JZZ6_9CELL</name>
<dbReference type="PRINTS" id="PR01607">
    <property type="entry name" value="APYRASEFAMLY"/>
</dbReference>
<keyword evidence="5" id="KW-1185">Reference proteome</keyword>
<dbReference type="SUPFAM" id="SSF56300">
    <property type="entry name" value="Metallo-dependent phosphatases"/>
    <property type="match status" value="1"/>
</dbReference>
<dbReference type="SUPFAM" id="SSF56219">
    <property type="entry name" value="DNase I-like"/>
    <property type="match status" value="1"/>
</dbReference>
<feature type="domain" description="LTD" evidence="3">
    <location>
        <begin position="59"/>
        <end position="196"/>
    </location>
</feature>
<keyword evidence="1" id="KW-0732">Signal</keyword>
<dbReference type="InterPro" id="IPR004843">
    <property type="entry name" value="Calcineurin-like_PHP"/>
</dbReference>
<dbReference type="InterPro" id="IPR047971">
    <property type="entry name" value="ExeM-like"/>
</dbReference>
<dbReference type="NCBIfam" id="NF033681">
    <property type="entry name" value="ExeM_NucH_DNase"/>
    <property type="match status" value="1"/>
</dbReference>
<dbReference type="Gene3D" id="2.60.40.10">
    <property type="entry name" value="Immunoglobulins"/>
    <property type="match status" value="2"/>
</dbReference>